<keyword evidence="4" id="KW-0547">Nucleotide-binding</keyword>
<dbReference type="SUPFAM" id="SSF103243">
    <property type="entry name" value="KA1-like"/>
    <property type="match status" value="1"/>
</dbReference>
<dbReference type="STRING" id="7176.B0WGT9"/>
<evidence type="ECO:0000259" key="10">
    <source>
        <dbReference type="PROSITE" id="PS50032"/>
    </source>
</evidence>
<comment type="catalytic activity">
    <reaction evidence="7">
        <text>L-threonyl-[protein] + ATP = O-phospho-L-threonyl-[protein] + ADP + H(+)</text>
        <dbReference type="Rhea" id="RHEA:46608"/>
        <dbReference type="Rhea" id="RHEA-COMP:11060"/>
        <dbReference type="Rhea" id="RHEA-COMP:11605"/>
        <dbReference type="ChEBI" id="CHEBI:15378"/>
        <dbReference type="ChEBI" id="CHEBI:30013"/>
        <dbReference type="ChEBI" id="CHEBI:30616"/>
        <dbReference type="ChEBI" id="CHEBI:61977"/>
        <dbReference type="ChEBI" id="CHEBI:456216"/>
        <dbReference type="EC" id="2.7.11.1"/>
    </reaction>
</comment>
<dbReference type="AlphaFoldDB" id="B0WGT9"/>
<evidence type="ECO:0000256" key="9">
    <source>
        <dbReference type="SAM" id="MobiDB-lite"/>
    </source>
</evidence>
<sequence>MTTSQMLRLCVRAAPHVSGVKLNHHHHTTTKQPSGSTGVGEEPVKPRVLRFTWSMKTTSPRLPDEIMAEIRSVLDKNNCDYEQRERFVLLCVHGDPNTDSLVQWEIEVCKLPRLSLNGVRFKRISGTSIGFKNIASKIAYDLRLDLGGGPDDSDRGGGGEGGGDGSGSGSGGDENVSSSPRDDGESERKNSGGGGERKGSAGDSSTTKTMKIGHAQQQQYYYYQQPEKFKFGNREGAGAGGGEKVGYNSIFTSLLRTTTL</sequence>
<evidence type="ECO:0000256" key="4">
    <source>
        <dbReference type="ARBA" id="ARBA00022741"/>
    </source>
</evidence>
<feature type="region of interest" description="Disordered" evidence="9">
    <location>
        <begin position="149"/>
        <end position="213"/>
    </location>
</feature>
<dbReference type="Pfam" id="PF02149">
    <property type="entry name" value="KA1"/>
    <property type="match status" value="1"/>
</dbReference>
<comment type="catalytic activity">
    <reaction evidence="8">
        <text>L-seryl-[protein] + ATP = O-phospho-L-seryl-[protein] + ADP + H(+)</text>
        <dbReference type="Rhea" id="RHEA:17989"/>
        <dbReference type="Rhea" id="RHEA-COMP:9863"/>
        <dbReference type="Rhea" id="RHEA-COMP:11604"/>
        <dbReference type="ChEBI" id="CHEBI:15378"/>
        <dbReference type="ChEBI" id="CHEBI:29999"/>
        <dbReference type="ChEBI" id="CHEBI:30616"/>
        <dbReference type="ChEBI" id="CHEBI:83421"/>
        <dbReference type="ChEBI" id="CHEBI:456216"/>
        <dbReference type="EC" id="2.7.11.1"/>
    </reaction>
</comment>
<keyword evidence="2" id="KW-0723">Serine/threonine-protein kinase</keyword>
<dbReference type="InParanoid" id="B0WGT9"/>
<dbReference type="GO" id="GO:0004674">
    <property type="term" value="F:protein serine/threonine kinase activity"/>
    <property type="evidence" value="ECO:0007669"/>
    <property type="project" value="UniProtKB-KW"/>
</dbReference>
<evidence type="ECO:0000313" key="11">
    <source>
        <dbReference type="EMBL" id="EDS27233.1"/>
    </source>
</evidence>
<reference evidence="12" key="2">
    <citation type="submission" date="2020-05" db="UniProtKB">
        <authorList>
            <consortium name="EnsemblMetazoa"/>
        </authorList>
    </citation>
    <scope>IDENTIFICATION</scope>
    <source>
        <strain evidence="12">JHB</strain>
    </source>
</reference>
<feature type="region of interest" description="Disordered" evidence="9">
    <location>
        <begin position="20"/>
        <end position="42"/>
    </location>
</feature>
<dbReference type="FunFam" id="3.30.310.80:FF:000001">
    <property type="entry name" value="Non-specific serine/threonine protein kinase"/>
    <property type="match status" value="1"/>
</dbReference>
<dbReference type="eggNOG" id="KOG0586">
    <property type="taxonomic scope" value="Eukaryota"/>
</dbReference>
<evidence type="ECO:0000313" key="12">
    <source>
        <dbReference type="EnsemblMetazoa" id="CPIJ006188-PA"/>
    </source>
</evidence>
<dbReference type="EnsemblMetazoa" id="CPIJ006188-RA">
    <property type="protein sequence ID" value="CPIJ006188-PA"/>
    <property type="gene ID" value="CPIJ006188"/>
</dbReference>
<evidence type="ECO:0000256" key="7">
    <source>
        <dbReference type="ARBA" id="ARBA00047899"/>
    </source>
</evidence>
<dbReference type="EMBL" id="DS231930">
    <property type="protein sequence ID" value="EDS27233.1"/>
    <property type="molecule type" value="Genomic_DNA"/>
</dbReference>
<evidence type="ECO:0000256" key="1">
    <source>
        <dbReference type="ARBA" id="ARBA00012513"/>
    </source>
</evidence>
<evidence type="ECO:0000313" key="13">
    <source>
        <dbReference type="Proteomes" id="UP000002320"/>
    </source>
</evidence>
<dbReference type="VEuPathDB" id="VectorBase:CPIJ006188"/>
<name>B0WGT9_CULQU</name>
<dbReference type="Proteomes" id="UP000002320">
    <property type="component" value="Unassembled WGS sequence"/>
</dbReference>
<accession>B0WGT9</accession>
<dbReference type="InterPro" id="IPR001772">
    <property type="entry name" value="KA1_dom"/>
</dbReference>
<dbReference type="KEGG" id="cqu:CpipJ_CPIJ006188"/>
<keyword evidence="5" id="KW-0418">Kinase</keyword>
<keyword evidence="13" id="KW-1185">Reference proteome</keyword>
<evidence type="ECO:0000256" key="3">
    <source>
        <dbReference type="ARBA" id="ARBA00022679"/>
    </source>
</evidence>
<evidence type="ECO:0000256" key="8">
    <source>
        <dbReference type="ARBA" id="ARBA00048679"/>
    </source>
</evidence>
<dbReference type="OrthoDB" id="193931at2759"/>
<dbReference type="CDD" id="cd12196">
    <property type="entry name" value="MARK1-3_C"/>
    <property type="match status" value="1"/>
</dbReference>
<feature type="compositionally biased region" description="Basic and acidic residues" evidence="9">
    <location>
        <begin position="180"/>
        <end position="200"/>
    </location>
</feature>
<evidence type="ECO:0000256" key="6">
    <source>
        <dbReference type="ARBA" id="ARBA00022840"/>
    </source>
</evidence>
<protein>
    <recommendedName>
        <fullName evidence="1">non-specific serine/threonine protein kinase</fullName>
        <ecNumber evidence="1">2.7.11.1</ecNumber>
    </recommendedName>
</protein>
<proteinExistence type="predicted"/>
<organism>
    <name type="scientific">Culex quinquefasciatus</name>
    <name type="common">Southern house mosquito</name>
    <name type="synonym">Culex pungens</name>
    <dbReference type="NCBI Taxonomy" id="7176"/>
    <lineage>
        <taxon>Eukaryota</taxon>
        <taxon>Metazoa</taxon>
        <taxon>Ecdysozoa</taxon>
        <taxon>Arthropoda</taxon>
        <taxon>Hexapoda</taxon>
        <taxon>Insecta</taxon>
        <taxon>Pterygota</taxon>
        <taxon>Neoptera</taxon>
        <taxon>Endopterygota</taxon>
        <taxon>Diptera</taxon>
        <taxon>Nematocera</taxon>
        <taxon>Culicoidea</taxon>
        <taxon>Culicidae</taxon>
        <taxon>Culicinae</taxon>
        <taxon>Culicini</taxon>
        <taxon>Culex</taxon>
        <taxon>Culex</taxon>
    </lineage>
</organism>
<dbReference type="PROSITE" id="PS50032">
    <property type="entry name" value="KA1"/>
    <property type="match status" value="1"/>
</dbReference>
<dbReference type="GO" id="GO:0005524">
    <property type="term" value="F:ATP binding"/>
    <property type="evidence" value="ECO:0007669"/>
    <property type="project" value="UniProtKB-KW"/>
</dbReference>
<dbReference type="HOGENOM" id="CLU_1070616_0_0_1"/>
<dbReference type="InterPro" id="IPR028375">
    <property type="entry name" value="KA1/Ssp2_C"/>
</dbReference>
<feature type="domain" description="KA1" evidence="10">
    <location>
        <begin position="95"/>
        <end position="144"/>
    </location>
</feature>
<evidence type="ECO:0000256" key="5">
    <source>
        <dbReference type="ARBA" id="ARBA00022777"/>
    </source>
</evidence>
<reference evidence="11" key="1">
    <citation type="submission" date="2007-03" db="EMBL/GenBank/DDBJ databases">
        <title>Annotation of Culex pipiens quinquefasciatus.</title>
        <authorList>
            <consortium name="The Broad Institute Genome Sequencing Platform"/>
            <person name="Atkinson P.W."/>
            <person name="Hemingway J."/>
            <person name="Christensen B.M."/>
            <person name="Higgs S."/>
            <person name="Kodira C."/>
            <person name="Hannick L."/>
            <person name="Megy K."/>
            <person name="O'Leary S."/>
            <person name="Pearson M."/>
            <person name="Haas B.J."/>
            <person name="Mauceli E."/>
            <person name="Wortman J.R."/>
            <person name="Lee N.H."/>
            <person name="Guigo R."/>
            <person name="Stanke M."/>
            <person name="Alvarado L."/>
            <person name="Amedeo P."/>
            <person name="Antoine C.H."/>
            <person name="Arensburger P."/>
            <person name="Bidwell S.L."/>
            <person name="Crawford M."/>
            <person name="Camaro F."/>
            <person name="Devon K."/>
            <person name="Engels R."/>
            <person name="Hammond M."/>
            <person name="Howarth C."/>
            <person name="Koehrsen M."/>
            <person name="Lawson D."/>
            <person name="Montgomery P."/>
            <person name="Nene V."/>
            <person name="Nusbaum C."/>
            <person name="Puiu D."/>
            <person name="Romero-Severson J."/>
            <person name="Severson D.W."/>
            <person name="Shumway M."/>
            <person name="Sisk P."/>
            <person name="Stolte C."/>
            <person name="Zeng Q."/>
            <person name="Eisenstadt E."/>
            <person name="Fraser-Liggett C."/>
            <person name="Strausberg R."/>
            <person name="Galagan J."/>
            <person name="Birren B."/>
            <person name="Collins F.H."/>
        </authorList>
    </citation>
    <scope>NUCLEOTIDE SEQUENCE [LARGE SCALE GENOMIC DNA]</scope>
    <source>
        <strain evidence="11">JHB</strain>
    </source>
</reference>
<dbReference type="Gene3D" id="3.30.310.80">
    <property type="entry name" value="Kinase associated domain 1, KA1"/>
    <property type="match status" value="1"/>
</dbReference>
<dbReference type="VEuPathDB" id="VectorBase:CQUJHB018019"/>
<evidence type="ECO:0000256" key="2">
    <source>
        <dbReference type="ARBA" id="ARBA00022527"/>
    </source>
</evidence>
<keyword evidence="3" id="KW-0808">Transferase</keyword>
<gene>
    <name evidence="12" type="primary">6038089</name>
    <name evidence="11" type="ORF">CpipJ_CPIJ006188</name>
</gene>
<dbReference type="EC" id="2.7.11.1" evidence="1"/>
<keyword evidence="6" id="KW-0067">ATP-binding</keyword>
<feature type="compositionally biased region" description="Gly residues" evidence="9">
    <location>
        <begin position="158"/>
        <end position="172"/>
    </location>
</feature>